<evidence type="ECO:0000259" key="7">
    <source>
        <dbReference type="Pfam" id="PF24883"/>
    </source>
</evidence>
<feature type="repeat" description="ANK" evidence="6">
    <location>
        <begin position="1099"/>
        <end position="1131"/>
    </location>
</feature>
<keyword evidence="1" id="KW-0479">Metal-binding</keyword>
<proteinExistence type="predicted"/>
<evidence type="ECO:0000256" key="1">
    <source>
        <dbReference type="ARBA" id="ARBA00022723"/>
    </source>
</evidence>
<dbReference type="PANTHER" id="PTHR24123:SF33">
    <property type="entry name" value="PROTEIN HOS4"/>
    <property type="match status" value="1"/>
</dbReference>
<dbReference type="Pfam" id="PF12796">
    <property type="entry name" value="Ank_2"/>
    <property type="match status" value="3"/>
</dbReference>
<feature type="repeat" description="ANK" evidence="6">
    <location>
        <begin position="1066"/>
        <end position="1098"/>
    </location>
</feature>
<dbReference type="InterPro" id="IPR002110">
    <property type="entry name" value="Ankyrin_rpt"/>
</dbReference>
<dbReference type="VEuPathDB" id="FungiDB:SAPIO_CDS1938"/>
<dbReference type="SUPFAM" id="SSF52540">
    <property type="entry name" value="P-loop containing nucleoside triphosphate hydrolases"/>
    <property type="match status" value="1"/>
</dbReference>
<dbReference type="Gene3D" id="3.30.60.90">
    <property type="match status" value="1"/>
</dbReference>
<feature type="repeat" description="ANK" evidence="6">
    <location>
        <begin position="967"/>
        <end position="999"/>
    </location>
</feature>
<evidence type="ECO:0000256" key="3">
    <source>
        <dbReference type="ARBA" id="ARBA00022771"/>
    </source>
</evidence>
<dbReference type="InterPro" id="IPR036770">
    <property type="entry name" value="Ankyrin_rpt-contain_sf"/>
</dbReference>
<evidence type="ECO:0000256" key="5">
    <source>
        <dbReference type="ARBA" id="ARBA00023043"/>
    </source>
</evidence>
<organism evidence="8 9">
    <name type="scientific">Pseudallescheria apiosperma</name>
    <name type="common">Scedosporium apiospermum</name>
    <dbReference type="NCBI Taxonomy" id="563466"/>
    <lineage>
        <taxon>Eukaryota</taxon>
        <taxon>Fungi</taxon>
        <taxon>Dikarya</taxon>
        <taxon>Ascomycota</taxon>
        <taxon>Pezizomycotina</taxon>
        <taxon>Sordariomycetes</taxon>
        <taxon>Hypocreomycetidae</taxon>
        <taxon>Microascales</taxon>
        <taxon>Microascaceae</taxon>
        <taxon>Scedosporium</taxon>
    </lineage>
</organism>
<comment type="caution">
    <text evidence="8">The sequence shown here is derived from an EMBL/GenBank/DDBJ whole genome shotgun (WGS) entry which is preliminary data.</text>
</comment>
<keyword evidence="5 6" id="KW-0040">ANK repeat</keyword>
<evidence type="ECO:0000256" key="4">
    <source>
        <dbReference type="ARBA" id="ARBA00022833"/>
    </source>
</evidence>
<dbReference type="KEGG" id="sapo:SAPIO_CDS1938"/>
<evidence type="ECO:0000256" key="2">
    <source>
        <dbReference type="ARBA" id="ARBA00022737"/>
    </source>
</evidence>
<dbReference type="InterPro" id="IPR027417">
    <property type="entry name" value="P-loop_NTPase"/>
</dbReference>
<accession>A0A084GE35</accession>
<feature type="domain" description="Nephrocystin 3-like N-terminal" evidence="7">
    <location>
        <begin position="226"/>
        <end position="387"/>
    </location>
</feature>
<dbReference type="EMBL" id="JOWA01000077">
    <property type="protein sequence ID" value="KEZ45597.1"/>
    <property type="molecule type" value="Genomic_DNA"/>
</dbReference>
<feature type="repeat" description="ANK" evidence="6">
    <location>
        <begin position="934"/>
        <end position="966"/>
    </location>
</feature>
<dbReference type="Gene3D" id="1.25.40.20">
    <property type="entry name" value="Ankyrin repeat-containing domain"/>
    <property type="match status" value="3"/>
</dbReference>
<dbReference type="PRINTS" id="PR01415">
    <property type="entry name" value="ANKYRIN"/>
</dbReference>
<dbReference type="PROSITE" id="PS50088">
    <property type="entry name" value="ANK_REPEAT"/>
    <property type="match status" value="7"/>
</dbReference>
<dbReference type="SUPFAM" id="SSF57850">
    <property type="entry name" value="RING/U-box"/>
    <property type="match status" value="1"/>
</dbReference>
<dbReference type="PANTHER" id="PTHR24123">
    <property type="entry name" value="ANKYRIN REPEAT-CONTAINING"/>
    <property type="match status" value="1"/>
</dbReference>
<feature type="repeat" description="ANK" evidence="6">
    <location>
        <begin position="1000"/>
        <end position="1032"/>
    </location>
</feature>
<name>A0A084GE35_PSEDA</name>
<protein>
    <recommendedName>
        <fullName evidence="7">Nephrocystin 3-like N-terminal domain-containing protein</fullName>
    </recommendedName>
</protein>
<dbReference type="RefSeq" id="XP_016645396.1">
    <property type="nucleotide sequence ID" value="XM_016785099.1"/>
</dbReference>
<dbReference type="InterPro" id="IPR051165">
    <property type="entry name" value="Multifunctional_ANK_Repeat"/>
</dbReference>
<keyword evidence="9" id="KW-1185">Reference proteome</keyword>
<dbReference type="GeneID" id="27721010"/>
<keyword evidence="4" id="KW-0862">Zinc</keyword>
<dbReference type="InterPro" id="IPR056884">
    <property type="entry name" value="NPHP3-like_N"/>
</dbReference>
<dbReference type="SMART" id="SM00248">
    <property type="entry name" value="ANK"/>
    <property type="match status" value="11"/>
</dbReference>
<sequence>MDGASAITGIIGFSIDIGLKLSHYILGVKHAPESAFALEKEVRSLSHVLEQMRALLEKEGPRHTTVFEASSVLFMTLRGCRDELESLLQQLGGMREDSFCCGLFHRLKWPLDEDDTTKEVNRLHQYVNTFQMSLSVSELALLSNGFSETMKKLDGIQASGSKISVNVEAVKGLLTSLSMLPDELRRLREGVDKIKMSRELEEFVLWLPSLEYESKYMDIKVHRLDGSGRWLLESTEFQDWQSKRGSSSLFCQGGPGVGKSFLTSIVIDHLLGFPIIRTTHLAYFYFDYKSQDTQTPYFVVSCLLRQLLTQHQTVPNSLNQLYSRFGRKQGRPSWQELIETFTDLCCESGAYVVLDALDECEVECRRKIINFIGTMRRKNVRLFATSRPYPEDVRNAFRGASIVDVEASGADLKEFLKLKIREATTLSSIMTRDLQERIISTIVPKTQGMFLLADFQIRYVLGKTSAKNIKAALLVLPTGLFDNFDLTMGRIRDLPDPDQTRFAEQTILWVVHSVRHLSVDELCHAITASDGCTEFDEGNLPPPAQFEEYCCGFVMVDTKTNTVRLAHYSIDEYFRQEKKHAFLDHANEIITVSCISYLMAPGAVQDDEPSKDSEETGTSKDPRPFLKYAVQHWGDHAAKEFTTKVGRTVNLFLAARFGIRDMVSADPAMLAGNLNRQGMFGDTPLMVAAERGQDDFVRLLLEQEDLRPNIVDVDGHTALCRAILAIKESTVRILVADQRIDVNMCTALARAVEVNNIPIMQELLRRPDSDVNVISKDYFKLGAPLYLAIGELRIDIIEFLLKRDDLCPRFLDQPYRSLENMLNTLTEDEDIMTTQELERFPKLVKVIAEDFWERGRRNPRDAFLSWLWPWLNKESLVGSHLDYFSQWFGGAYRKVTDEEGMTLLHALMATRIYVSGLVQKTIQQGFDIEAIDGEGRTPLLIAVHGENLEYVRDLLEAGANIHAADEDGWTAMHYAALTENLESAKLLAEAGASATSITNDGWTVLHEAAQRGSDSMVKFLLGKGADVMACDRYRRTPLHAAASSGNLETVEVLLENGSIVDAEDHRKRTPLMMAAGQSNLGIIQVLLRAGANLAAADDFGWTALHEAAQRDQGLILSYLLNDGADPNAMSPVFGTPTTIAVQNMRNCRKELLTRGGDPLICGFTGRNSLDCAAMYGFEDSELQAYRAPGWIPTPEATIRRKLWTNVRSLVQYSITVDYYTAYAILGHGLALLGLVDDAIVSLQRATFKRGNITFHNTKCRCCESKQITGSRFVCTTCLGTELCMACFSQHADFARLILSLFSAEDVFASRGKDERWTWFVDLNVCRELRYKPLELADEASAEEKSEIILTILKEELGESASEGWKSLKEEVPWCSSSHTYIHLPSFEWIGFPKDVVDTKGHSITEWARDLYDRMPADEEATENGEHH</sequence>
<dbReference type="Pfam" id="PF24883">
    <property type="entry name" value="NPHP3_N"/>
    <property type="match status" value="1"/>
</dbReference>
<feature type="repeat" description="ANK" evidence="6">
    <location>
        <begin position="1033"/>
        <end position="1065"/>
    </location>
</feature>
<feature type="repeat" description="ANK" evidence="6">
    <location>
        <begin position="680"/>
        <end position="702"/>
    </location>
</feature>
<dbReference type="InterPro" id="IPR043145">
    <property type="entry name" value="Znf_ZZ_sf"/>
</dbReference>
<dbReference type="HOGENOM" id="CLU_252711_0_0_1"/>
<dbReference type="Proteomes" id="UP000028545">
    <property type="component" value="Unassembled WGS sequence"/>
</dbReference>
<dbReference type="SUPFAM" id="SSF48403">
    <property type="entry name" value="Ankyrin repeat"/>
    <property type="match status" value="3"/>
</dbReference>
<gene>
    <name evidence="8" type="ORF">SAPIO_CDS1938</name>
</gene>
<evidence type="ECO:0000256" key="6">
    <source>
        <dbReference type="PROSITE-ProRule" id="PRU00023"/>
    </source>
</evidence>
<dbReference type="GO" id="GO:0008270">
    <property type="term" value="F:zinc ion binding"/>
    <property type="evidence" value="ECO:0007669"/>
    <property type="project" value="UniProtKB-KW"/>
</dbReference>
<dbReference type="PROSITE" id="PS50297">
    <property type="entry name" value="ANK_REP_REGION"/>
    <property type="match status" value="7"/>
</dbReference>
<keyword evidence="2" id="KW-0677">Repeat</keyword>
<keyword evidence="3" id="KW-0863">Zinc-finger</keyword>
<dbReference type="Pfam" id="PF00023">
    <property type="entry name" value="Ank"/>
    <property type="match status" value="2"/>
</dbReference>
<dbReference type="Gene3D" id="3.40.50.300">
    <property type="entry name" value="P-loop containing nucleotide triphosphate hydrolases"/>
    <property type="match status" value="1"/>
</dbReference>
<reference evidence="8 9" key="1">
    <citation type="journal article" date="2014" name="Genome Announc.">
        <title>Draft genome sequence of the pathogenic fungus Scedosporium apiospermum.</title>
        <authorList>
            <person name="Vandeputte P."/>
            <person name="Ghamrawi S."/>
            <person name="Rechenmann M."/>
            <person name="Iltis A."/>
            <person name="Giraud S."/>
            <person name="Fleury M."/>
            <person name="Thornton C."/>
            <person name="Delhaes L."/>
            <person name="Meyer W."/>
            <person name="Papon N."/>
            <person name="Bouchara J.P."/>
        </authorList>
    </citation>
    <scope>NUCLEOTIDE SEQUENCE [LARGE SCALE GENOMIC DNA]</scope>
    <source>
        <strain evidence="8 9">IHEM 14462</strain>
    </source>
</reference>
<evidence type="ECO:0000313" key="8">
    <source>
        <dbReference type="EMBL" id="KEZ45597.1"/>
    </source>
</evidence>
<dbReference type="OrthoDB" id="4573812at2759"/>
<evidence type="ECO:0000313" key="9">
    <source>
        <dbReference type="Proteomes" id="UP000028545"/>
    </source>
</evidence>